<dbReference type="Proteomes" id="UP001434883">
    <property type="component" value="Unassembled WGS sequence"/>
</dbReference>
<keyword evidence="2" id="KW-1185">Reference proteome</keyword>
<name>A0ABV0R886_9TELE</name>
<dbReference type="InterPro" id="IPR038902">
    <property type="entry name" value="INTS1"/>
</dbReference>
<reference evidence="1 2" key="1">
    <citation type="submission" date="2021-06" db="EMBL/GenBank/DDBJ databases">
        <authorList>
            <person name="Palmer J.M."/>
        </authorList>
    </citation>
    <scope>NUCLEOTIDE SEQUENCE [LARGE SCALE GENOMIC DNA]</scope>
    <source>
        <strain evidence="1 2">XC_2019</strain>
        <tissue evidence="1">Muscle</tissue>
    </source>
</reference>
<comment type="caution">
    <text evidence="1">The sequence shown here is derived from an EMBL/GenBank/DDBJ whole genome shotgun (WGS) entry which is preliminary data.</text>
</comment>
<organism evidence="1 2">
    <name type="scientific">Xenoophorus captivus</name>
    <dbReference type="NCBI Taxonomy" id="1517983"/>
    <lineage>
        <taxon>Eukaryota</taxon>
        <taxon>Metazoa</taxon>
        <taxon>Chordata</taxon>
        <taxon>Craniata</taxon>
        <taxon>Vertebrata</taxon>
        <taxon>Euteleostomi</taxon>
        <taxon>Actinopterygii</taxon>
        <taxon>Neopterygii</taxon>
        <taxon>Teleostei</taxon>
        <taxon>Neoteleostei</taxon>
        <taxon>Acanthomorphata</taxon>
        <taxon>Ovalentaria</taxon>
        <taxon>Atherinomorphae</taxon>
        <taxon>Cyprinodontiformes</taxon>
        <taxon>Goodeidae</taxon>
        <taxon>Xenoophorus</taxon>
    </lineage>
</organism>
<proteinExistence type="predicted"/>
<evidence type="ECO:0000313" key="2">
    <source>
        <dbReference type="Proteomes" id="UP001434883"/>
    </source>
</evidence>
<dbReference type="EMBL" id="JAHRIN010035164">
    <property type="protein sequence ID" value="MEQ2203903.1"/>
    <property type="molecule type" value="Genomic_DNA"/>
</dbReference>
<evidence type="ECO:0000313" key="1">
    <source>
        <dbReference type="EMBL" id="MEQ2203903.1"/>
    </source>
</evidence>
<accession>A0ABV0R886</accession>
<sequence length="280" mass="31397">MRARQGQIQQGGMAFRLLQAIATLLTSTHAGLIVMSMHRSHVLSCPLMRQLHLYQVKVTSRQCLTDIAFSSLFLKVVDEMSMWLDNPTVEVGPLKSLLKSFAGQSTHVQRHSDGLMEVKSPYLEELLSLLMTVGTQNGAAGPVAMVISLLLQESEERTVKKELDTKRLDPSSALDFLWACSHIPRIWQGRDQKIPQKKTEKFVLRLSSEELISLVDLILSESKLSSVNSPSDDKSVLDQASCSLIQSRLPLLHSYCDGSLENIKKVSEYLINCTMKWDDR</sequence>
<protein>
    <submittedName>
        <fullName evidence="1">Uncharacterized protein</fullName>
    </submittedName>
</protein>
<gene>
    <name evidence="1" type="ORF">XENOCAPTIV_005148</name>
</gene>
<dbReference type="PANTHER" id="PTHR21224:SF1">
    <property type="entry name" value="INTEGRATOR COMPLEX SUBUNIT 1"/>
    <property type="match status" value="1"/>
</dbReference>
<dbReference type="PANTHER" id="PTHR21224">
    <property type="entry name" value="INTEGRATOR COMPLEX SUBUNIT 1"/>
    <property type="match status" value="1"/>
</dbReference>